<gene>
    <name evidence="25" type="ORF">Fot_25491</name>
</gene>
<evidence type="ECO:0000256" key="8">
    <source>
        <dbReference type="ARBA" id="ARBA00012792"/>
    </source>
</evidence>
<dbReference type="InterPro" id="IPR017900">
    <property type="entry name" value="4Fe4S_Fe_S_CS"/>
</dbReference>
<evidence type="ECO:0000256" key="9">
    <source>
        <dbReference type="ARBA" id="ARBA00022448"/>
    </source>
</evidence>
<evidence type="ECO:0000256" key="17">
    <source>
        <dbReference type="ARBA" id="ARBA00023014"/>
    </source>
</evidence>
<dbReference type="FunFam" id="1.10.1060.10:FF:000001">
    <property type="entry name" value="Succinate dehydrogenase iron-sulfur subunit SdhB"/>
    <property type="match status" value="1"/>
</dbReference>
<organism evidence="25 26">
    <name type="scientific">Forsythia ovata</name>
    <dbReference type="NCBI Taxonomy" id="205694"/>
    <lineage>
        <taxon>Eukaryota</taxon>
        <taxon>Viridiplantae</taxon>
        <taxon>Streptophyta</taxon>
        <taxon>Embryophyta</taxon>
        <taxon>Tracheophyta</taxon>
        <taxon>Spermatophyta</taxon>
        <taxon>Magnoliopsida</taxon>
        <taxon>eudicotyledons</taxon>
        <taxon>Gunneridae</taxon>
        <taxon>Pentapetalae</taxon>
        <taxon>asterids</taxon>
        <taxon>lamiids</taxon>
        <taxon>Lamiales</taxon>
        <taxon>Oleaceae</taxon>
        <taxon>Forsythieae</taxon>
        <taxon>Forsythia</taxon>
    </lineage>
</organism>
<keyword evidence="12" id="KW-0001">2Fe-2S</keyword>
<comment type="cofactor">
    <cofactor evidence="20">
        <name>[2Fe-2S] cluster</name>
        <dbReference type="ChEBI" id="CHEBI:190135"/>
    </cofactor>
</comment>
<evidence type="ECO:0000256" key="14">
    <source>
        <dbReference type="ARBA" id="ARBA00022982"/>
    </source>
</evidence>
<dbReference type="Gene3D" id="1.10.1060.10">
    <property type="entry name" value="Alpha-helical ferredoxin"/>
    <property type="match status" value="1"/>
</dbReference>
<evidence type="ECO:0000256" key="10">
    <source>
        <dbReference type="ARBA" id="ARBA00022485"/>
    </source>
</evidence>
<dbReference type="GO" id="GO:0051538">
    <property type="term" value="F:3 iron, 4 sulfur cluster binding"/>
    <property type="evidence" value="ECO:0007669"/>
    <property type="project" value="UniProtKB-KW"/>
</dbReference>
<keyword evidence="15" id="KW-0560">Oxidoreductase</keyword>
<dbReference type="Gene3D" id="3.10.20.30">
    <property type="match status" value="1"/>
</dbReference>
<dbReference type="Pfam" id="PF13534">
    <property type="entry name" value="Fer4_17"/>
    <property type="match status" value="1"/>
</dbReference>
<feature type="compositionally biased region" description="Basic and acidic residues" evidence="23">
    <location>
        <begin position="23"/>
        <end position="32"/>
    </location>
</feature>
<dbReference type="InterPro" id="IPR009051">
    <property type="entry name" value="Helical_ferredxn"/>
</dbReference>
<dbReference type="InterPro" id="IPR050573">
    <property type="entry name" value="SDH/FRD_Iron-Sulfur"/>
</dbReference>
<evidence type="ECO:0000256" key="5">
    <source>
        <dbReference type="ARBA" id="ARBA00004788"/>
    </source>
</evidence>
<dbReference type="GO" id="GO:0008177">
    <property type="term" value="F:succinate dehydrogenase (quinone) activity"/>
    <property type="evidence" value="ECO:0007669"/>
    <property type="project" value="UniProtKB-EC"/>
</dbReference>
<comment type="catalytic activity">
    <reaction evidence="21">
        <text>a quinone + succinate = fumarate + a quinol</text>
        <dbReference type="Rhea" id="RHEA:40523"/>
        <dbReference type="ChEBI" id="CHEBI:24646"/>
        <dbReference type="ChEBI" id="CHEBI:29806"/>
        <dbReference type="ChEBI" id="CHEBI:30031"/>
        <dbReference type="ChEBI" id="CHEBI:132124"/>
        <dbReference type="EC" id="1.3.5.1"/>
    </reaction>
</comment>
<keyword evidence="16" id="KW-0408">Iron</keyword>
<dbReference type="Proteomes" id="UP001604277">
    <property type="component" value="Unassembled WGS sequence"/>
</dbReference>
<evidence type="ECO:0000256" key="18">
    <source>
        <dbReference type="ARBA" id="ARBA00023291"/>
    </source>
</evidence>
<reference evidence="26" key="1">
    <citation type="submission" date="2024-07" db="EMBL/GenBank/DDBJ databases">
        <title>Two chromosome-level genome assemblies of Korean endemic species Abeliophyllum distichum and Forsythia ovata (Oleaceae).</title>
        <authorList>
            <person name="Jang H."/>
        </authorList>
    </citation>
    <scope>NUCLEOTIDE SEQUENCE [LARGE SCALE GENOMIC DNA]</scope>
</reference>
<dbReference type="AlphaFoldDB" id="A0ABD1UAA7"/>
<evidence type="ECO:0000259" key="24">
    <source>
        <dbReference type="PROSITE" id="PS51379"/>
    </source>
</evidence>
<keyword evidence="26" id="KW-1185">Reference proteome</keyword>
<evidence type="ECO:0000256" key="11">
    <source>
        <dbReference type="ARBA" id="ARBA00022532"/>
    </source>
</evidence>
<keyword evidence="13" id="KW-0479">Metal-binding</keyword>
<dbReference type="PANTHER" id="PTHR11921:SF40">
    <property type="entry name" value="SUCCINATE DEHYDROGENASE [UBIQUINONE] IRON-SULFUR SUBUNIT 3, MITOCHONDRIAL"/>
    <property type="match status" value="1"/>
</dbReference>
<evidence type="ECO:0000313" key="26">
    <source>
        <dbReference type="Proteomes" id="UP001604277"/>
    </source>
</evidence>
<comment type="similarity">
    <text evidence="6">Belongs to the succinate dehydrogenase/fumarate reductase iron-sulfur protein family.</text>
</comment>
<feature type="coiled-coil region" evidence="22">
    <location>
        <begin position="87"/>
        <end position="114"/>
    </location>
</feature>
<evidence type="ECO:0000256" key="4">
    <source>
        <dbReference type="ARBA" id="ARBA00004443"/>
    </source>
</evidence>
<dbReference type="PROSITE" id="PS00198">
    <property type="entry name" value="4FE4S_FER_1"/>
    <property type="match status" value="1"/>
</dbReference>
<proteinExistence type="inferred from homology"/>
<evidence type="ECO:0000256" key="15">
    <source>
        <dbReference type="ARBA" id="ARBA00023002"/>
    </source>
</evidence>
<comment type="caution">
    <text evidence="25">The sequence shown here is derived from an EMBL/GenBank/DDBJ whole genome shotgun (WGS) entry which is preliminary data.</text>
</comment>
<dbReference type="InterPro" id="IPR004489">
    <property type="entry name" value="Succ_DH/fum_Rdtase_Fe-S"/>
</dbReference>
<evidence type="ECO:0000313" key="25">
    <source>
        <dbReference type="EMBL" id="KAL2521568.1"/>
    </source>
</evidence>
<sequence>MEEIEGIFLDNHNPKWGVGRNYEPIKDSDPRPPPDPITEEFRQGAGEMSKSWIKDGYKKVADVLSKADPKNRHFPSLKGHPAAQQHAEQVVESHETLKENIKALKKEFKIYRWNPDNPYQKPYLQSYFVLDALQKIKAEDDSSLSYRRSCREGICGSCAMNIDGTNTVACLKPIDVDTSKATFITPLPHMYVIKDLVVDLTNFYQQYKSIEPWLKTKKPPPEGREYRQTPAERKRLDGLYECILCACCSTSCPSYWWNPEEFYGPAALLHAYRWITDSRDDFTDERLQALTEDQVRLYRCRTIKNCTATCPKSLNPANAINKMKTRHLISQPVEKTEDQYQKPFGQA</sequence>
<evidence type="ECO:0000256" key="16">
    <source>
        <dbReference type="ARBA" id="ARBA00023004"/>
    </source>
</evidence>
<dbReference type="InterPro" id="IPR025192">
    <property type="entry name" value="Succ_DH/fum_Rdtase_N"/>
</dbReference>
<dbReference type="GO" id="GO:0051539">
    <property type="term" value="F:4 iron, 4 sulfur cluster binding"/>
    <property type="evidence" value="ECO:0007669"/>
    <property type="project" value="UniProtKB-KW"/>
</dbReference>
<accession>A0ABD1UAA7</accession>
<dbReference type="SUPFAM" id="SSF46548">
    <property type="entry name" value="alpha-helical ferredoxin"/>
    <property type="match status" value="1"/>
</dbReference>
<dbReference type="EMBL" id="JBFOLJ010000007">
    <property type="protein sequence ID" value="KAL2521568.1"/>
    <property type="molecule type" value="Genomic_DNA"/>
</dbReference>
<keyword evidence="9" id="KW-0813">Transport</keyword>
<dbReference type="SUPFAM" id="SSF54292">
    <property type="entry name" value="2Fe-2S ferredoxin-like"/>
    <property type="match status" value="1"/>
</dbReference>
<comment type="pathway">
    <text evidence="5">Carbohydrate metabolism; tricarboxylic acid cycle; fumarate from succinate (eukaryal route): step 1/1.</text>
</comment>
<dbReference type="InterPro" id="IPR017896">
    <property type="entry name" value="4Fe4S_Fe-S-bd"/>
</dbReference>
<dbReference type="GO" id="GO:0046872">
    <property type="term" value="F:metal ion binding"/>
    <property type="evidence" value="ECO:0007669"/>
    <property type="project" value="UniProtKB-KW"/>
</dbReference>
<keyword evidence="14" id="KW-0249">Electron transport</keyword>
<dbReference type="GO" id="GO:0006099">
    <property type="term" value="P:tricarboxylic acid cycle"/>
    <property type="evidence" value="ECO:0007669"/>
    <property type="project" value="UniProtKB-KW"/>
</dbReference>
<dbReference type="InterPro" id="IPR006058">
    <property type="entry name" value="2Fe2S_fd_BS"/>
</dbReference>
<comment type="cofactor">
    <cofactor evidence="2">
        <name>[4Fe-4S] cluster</name>
        <dbReference type="ChEBI" id="CHEBI:49883"/>
    </cofactor>
</comment>
<dbReference type="PROSITE" id="PS51379">
    <property type="entry name" value="4FE4S_FER_2"/>
    <property type="match status" value="1"/>
</dbReference>
<comment type="function">
    <text evidence="3">Iron-sulfur protein (IP) subunit of succinate dehydrogenase (SDH) that is involved in complex II of the mitochondrial electron transport chain and is responsible for transferring electrons from succinate to ubiquinone (coenzyme Q).</text>
</comment>
<name>A0ABD1UAA7_9LAMI</name>
<evidence type="ECO:0000256" key="23">
    <source>
        <dbReference type="SAM" id="MobiDB-lite"/>
    </source>
</evidence>
<feature type="region of interest" description="Disordered" evidence="23">
    <location>
        <begin position="1"/>
        <end position="49"/>
    </location>
</feature>
<evidence type="ECO:0000256" key="22">
    <source>
        <dbReference type="SAM" id="Coils"/>
    </source>
</evidence>
<evidence type="ECO:0000256" key="2">
    <source>
        <dbReference type="ARBA" id="ARBA00001966"/>
    </source>
</evidence>
<evidence type="ECO:0000256" key="3">
    <source>
        <dbReference type="ARBA" id="ARBA00002787"/>
    </source>
</evidence>
<dbReference type="GO" id="GO:0005743">
    <property type="term" value="C:mitochondrial inner membrane"/>
    <property type="evidence" value="ECO:0007669"/>
    <property type="project" value="UniProtKB-SubCell"/>
</dbReference>
<protein>
    <recommendedName>
        <fullName evidence="8">succinate dehydrogenase</fullName>
        <ecNumber evidence="8">1.3.5.1</ecNumber>
    </recommendedName>
    <alternativeName>
        <fullName evidence="19">Iron-sulfur subunit of complex II</fullName>
    </alternativeName>
</protein>
<keyword evidence="10" id="KW-0004">4Fe-4S</keyword>
<keyword evidence="22" id="KW-0175">Coiled coil</keyword>
<evidence type="ECO:0000256" key="20">
    <source>
        <dbReference type="ARBA" id="ARBA00034078"/>
    </source>
</evidence>
<keyword evidence="17" id="KW-0411">Iron-sulfur</keyword>
<dbReference type="EC" id="1.3.5.1" evidence="8"/>
<dbReference type="InterPro" id="IPR036010">
    <property type="entry name" value="2Fe-2S_ferredoxin-like_sf"/>
</dbReference>
<evidence type="ECO:0000256" key="1">
    <source>
        <dbReference type="ARBA" id="ARBA00001927"/>
    </source>
</evidence>
<comment type="subunit">
    <text evidence="7">Component of complex II composed of eight subunits in plants: four classical SDH subunits SDH1, SDH2, SDH3 and SDH4 (a flavoprotein (FP), an iron-sulfur protein (IP), and a cytochrome b composed of a large and a small subunit.), as well as four subunits unknown in mitochondria from bacteria and heterotrophic eukaryotes.</text>
</comment>
<comment type="subcellular location">
    <subcellularLocation>
        <location evidence="4">Mitochondrion inner membrane</location>
        <topology evidence="4">Peripheral membrane protein</topology>
        <orientation evidence="4">Matrix side</orientation>
    </subcellularLocation>
</comment>
<dbReference type="GO" id="GO:0045273">
    <property type="term" value="C:respiratory chain complex II (succinate dehydrogenase)"/>
    <property type="evidence" value="ECO:0007669"/>
    <property type="project" value="UniProtKB-ARBA"/>
</dbReference>
<keyword evidence="11" id="KW-0816">Tricarboxylic acid cycle</keyword>
<keyword evidence="18" id="KW-0003">3Fe-4S</keyword>
<dbReference type="Pfam" id="PF13085">
    <property type="entry name" value="Fer2_3"/>
    <property type="match status" value="1"/>
</dbReference>
<dbReference type="PANTHER" id="PTHR11921">
    <property type="entry name" value="SUCCINATE DEHYDROGENASE IRON-SULFUR PROTEIN"/>
    <property type="match status" value="1"/>
</dbReference>
<evidence type="ECO:0000256" key="21">
    <source>
        <dbReference type="ARBA" id="ARBA00049220"/>
    </source>
</evidence>
<dbReference type="InterPro" id="IPR012675">
    <property type="entry name" value="Beta-grasp_dom_sf"/>
</dbReference>
<feature type="domain" description="4Fe-4S ferredoxin-type" evidence="24">
    <location>
        <begin position="232"/>
        <end position="262"/>
    </location>
</feature>
<dbReference type="PROSITE" id="PS00197">
    <property type="entry name" value="2FE2S_FER_1"/>
    <property type="match status" value="1"/>
</dbReference>
<comment type="cofactor">
    <cofactor evidence="1">
        <name>[3Fe-4S] cluster</name>
        <dbReference type="ChEBI" id="CHEBI:21137"/>
    </cofactor>
</comment>
<evidence type="ECO:0000256" key="7">
    <source>
        <dbReference type="ARBA" id="ARBA00011313"/>
    </source>
</evidence>
<evidence type="ECO:0000256" key="12">
    <source>
        <dbReference type="ARBA" id="ARBA00022714"/>
    </source>
</evidence>
<dbReference type="GO" id="GO:0051537">
    <property type="term" value="F:2 iron, 2 sulfur cluster binding"/>
    <property type="evidence" value="ECO:0007669"/>
    <property type="project" value="UniProtKB-KW"/>
</dbReference>
<dbReference type="NCBIfam" id="TIGR00384">
    <property type="entry name" value="dhsB"/>
    <property type="match status" value="1"/>
</dbReference>
<dbReference type="NCBIfam" id="NF004616">
    <property type="entry name" value="PRK05950.1"/>
    <property type="match status" value="1"/>
</dbReference>
<evidence type="ECO:0000256" key="19">
    <source>
        <dbReference type="ARBA" id="ARBA00033304"/>
    </source>
</evidence>
<evidence type="ECO:0000256" key="6">
    <source>
        <dbReference type="ARBA" id="ARBA00009433"/>
    </source>
</evidence>
<evidence type="ECO:0000256" key="13">
    <source>
        <dbReference type="ARBA" id="ARBA00022723"/>
    </source>
</evidence>